<evidence type="ECO:0000313" key="2">
    <source>
        <dbReference type="Proteomes" id="UP001303473"/>
    </source>
</evidence>
<keyword evidence="2" id="KW-1185">Reference proteome</keyword>
<protein>
    <submittedName>
        <fullName evidence="1">Uncharacterized protein</fullName>
    </submittedName>
</protein>
<dbReference type="Proteomes" id="UP001303473">
    <property type="component" value="Unassembled WGS sequence"/>
</dbReference>
<comment type="caution">
    <text evidence="1">The sequence shown here is derived from an EMBL/GenBank/DDBJ whole genome shotgun (WGS) entry which is preliminary data.</text>
</comment>
<sequence length="86" mass="9809">MVYHVARACAVAGYTRLYRELHVLPEVHVAEEARECGNMKIYDDIMASTVKYNVMNDYTRTVDMIAPKPGFLNGDTAPRTWRLAKC</sequence>
<reference evidence="2" key="1">
    <citation type="journal article" date="2023" name="Mol. Phylogenet. Evol.">
        <title>Genome-scale phylogeny and comparative genomics of the fungal order Sordariales.</title>
        <authorList>
            <person name="Hensen N."/>
            <person name="Bonometti L."/>
            <person name="Westerberg I."/>
            <person name="Brannstrom I.O."/>
            <person name="Guillou S."/>
            <person name="Cros-Aarteil S."/>
            <person name="Calhoun S."/>
            <person name="Haridas S."/>
            <person name="Kuo A."/>
            <person name="Mondo S."/>
            <person name="Pangilinan J."/>
            <person name="Riley R."/>
            <person name="LaButti K."/>
            <person name="Andreopoulos B."/>
            <person name="Lipzen A."/>
            <person name="Chen C."/>
            <person name="Yan M."/>
            <person name="Daum C."/>
            <person name="Ng V."/>
            <person name="Clum A."/>
            <person name="Steindorff A."/>
            <person name="Ohm R.A."/>
            <person name="Martin F."/>
            <person name="Silar P."/>
            <person name="Natvig D.O."/>
            <person name="Lalanne C."/>
            <person name="Gautier V."/>
            <person name="Ament-Velasquez S.L."/>
            <person name="Kruys A."/>
            <person name="Hutchinson M.I."/>
            <person name="Powell A.J."/>
            <person name="Barry K."/>
            <person name="Miller A.N."/>
            <person name="Grigoriev I.V."/>
            <person name="Debuchy R."/>
            <person name="Gladieux P."/>
            <person name="Hiltunen Thoren M."/>
            <person name="Johannesson H."/>
        </authorList>
    </citation>
    <scope>NUCLEOTIDE SEQUENCE [LARGE SCALE GENOMIC DNA]</scope>
    <source>
        <strain evidence="2">CBS 340.73</strain>
    </source>
</reference>
<evidence type="ECO:0000313" key="1">
    <source>
        <dbReference type="EMBL" id="KAK3943440.1"/>
    </source>
</evidence>
<dbReference type="EMBL" id="MU853765">
    <property type="protein sequence ID" value="KAK3943440.1"/>
    <property type="molecule type" value="Genomic_DNA"/>
</dbReference>
<name>A0AAN6NDG7_9PEZI</name>
<accession>A0AAN6NDG7</accession>
<organism evidence="1 2">
    <name type="scientific">Diplogelasinospora grovesii</name>
    <dbReference type="NCBI Taxonomy" id="303347"/>
    <lineage>
        <taxon>Eukaryota</taxon>
        <taxon>Fungi</taxon>
        <taxon>Dikarya</taxon>
        <taxon>Ascomycota</taxon>
        <taxon>Pezizomycotina</taxon>
        <taxon>Sordariomycetes</taxon>
        <taxon>Sordariomycetidae</taxon>
        <taxon>Sordariales</taxon>
        <taxon>Diplogelasinosporaceae</taxon>
        <taxon>Diplogelasinospora</taxon>
    </lineage>
</organism>
<dbReference type="AlphaFoldDB" id="A0AAN6NDG7"/>
<gene>
    <name evidence="1" type="ORF">QBC46DRAFT_338396</name>
</gene>
<proteinExistence type="predicted"/>